<dbReference type="AlphaFoldDB" id="F0SU45"/>
<protein>
    <submittedName>
        <fullName evidence="1">Uncharacterized protein</fullName>
    </submittedName>
</protein>
<dbReference type="Proteomes" id="UP000007488">
    <property type="component" value="Chromosome"/>
</dbReference>
<evidence type="ECO:0000313" key="1">
    <source>
        <dbReference type="EMBL" id="ADY55428.1"/>
    </source>
</evidence>
<reference evidence="1 2" key="1">
    <citation type="journal article" date="2011" name="Stand. Genomic Sci.">
        <title>Complete genome sequence of Syntrophobotulus glycolicus type strain (FlGlyR).</title>
        <authorList>
            <person name="Han C."/>
            <person name="Mwirichia R."/>
            <person name="Chertkov O."/>
            <person name="Held B."/>
            <person name="Lapidus A."/>
            <person name="Nolan M."/>
            <person name="Lucas S."/>
            <person name="Hammon N."/>
            <person name="Deshpande S."/>
            <person name="Cheng J.F."/>
            <person name="Tapia R."/>
            <person name="Goodwin L."/>
            <person name="Pitluck S."/>
            <person name="Huntemann M."/>
            <person name="Liolios K."/>
            <person name="Ivanova N."/>
            <person name="Pagani I."/>
            <person name="Mavromatis K."/>
            <person name="Ovchinikova G."/>
            <person name="Pati A."/>
            <person name="Chen A."/>
            <person name="Palaniappan K."/>
            <person name="Land M."/>
            <person name="Hauser L."/>
            <person name="Brambilla E.M."/>
            <person name="Rohde M."/>
            <person name="Spring S."/>
            <person name="Sikorski J."/>
            <person name="Goker M."/>
            <person name="Woyke T."/>
            <person name="Bristow J."/>
            <person name="Eisen J.A."/>
            <person name="Markowitz V."/>
            <person name="Hugenholtz P."/>
            <person name="Kyrpides N.C."/>
            <person name="Klenk H.P."/>
            <person name="Detter J.C."/>
        </authorList>
    </citation>
    <scope>NUCLEOTIDE SEQUENCE [LARGE SCALE GENOMIC DNA]</scope>
    <source>
        <strain evidence="2">DSM 8271 / FlGlyR</strain>
    </source>
</reference>
<name>F0SU45_SYNGF</name>
<dbReference type="InterPro" id="IPR019239">
    <property type="entry name" value="VapB_antitoxin"/>
</dbReference>
<dbReference type="EMBL" id="CP002547">
    <property type="protein sequence ID" value="ADY55428.1"/>
    <property type="molecule type" value="Genomic_DNA"/>
</dbReference>
<dbReference type="RefSeq" id="WP_013624298.1">
    <property type="nucleotide sequence ID" value="NC_015172.1"/>
</dbReference>
<dbReference type="eggNOG" id="COG5450">
    <property type="taxonomic scope" value="Bacteria"/>
</dbReference>
<dbReference type="KEGG" id="sgy:Sgly_1103"/>
<reference evidence="2" key="2">
    <citation type="submission" date="2011-02" db="EMBL/GenBank/DDBJ databases">
        <title>The complete genome of Syntrophobotulus glycolicus DSM 8271.</title>
        <authorList>
            <person name="Lucas S."/>
            <person name="Copeland A."/>
            <person name="Lapidus A."/>
            <person name="Bruce D."/>
            <person name="Goodwin L."/>
            <person name="Pitluck S."/>
            <person name="Kyrpides N."/>
            <person name="Mavromatis K."/>
            <person name="Pagani I."/>
            <person name="Ivanova N."/>
            <person name="Mikhailova N."/>
            <person name="Chertkov O."/>
            <person name="Held B."/>
            <person name="Detter J.C."/>
            <person name="Tapia R."/>
            <person name="Han C."/>
            <person name="Land M."/>
            <person name="Hauser L."/>
            <person name="Markowitz V."/>
            <person name="Cheng J.-F."/>
            <person name="Hugenholtz P."/>
            <person name="Woyke T."/>
            <person name="Wu D."/>
            <person name="Spring S."/>
            <person name="Schroeder M."/>
            <person name="Brambilla E."/>
            <person name="Klenk H.-P."/>
            <person name="Eisen J.A."/>
        </authorList>
    </citation>
    <scope>NUCLEOTIDE SEQUENCE [LARGE SCALE GENOMIC DNA]</scope>
    <source>
        <strain evidence="2">DSM 8271 / FlGlyR</strain>
    </source>
</reference>
<dbReference type="Pfam" id="PF09957">
    <property type="entry name" value="VapB_antitoxin"/>
    <property type="match status" value="1"/>
</dbReference>
<keyword evidence="2" id="KW-1185">Reference proteome</keyword>
<dbReference type="HOGENOM" id="CLU_179376_0_0_9"/>
<evidence type="ECO:0000313" key="2">
    <source>
        <dbReference type="Proteomes" id="UP000007488"/>
    </source>
</evidence>
<sequence>MATNLSIDSELLDAALKAGGLKTKKDTVNLALEEFIKRRKAADIIALFGKIEYDKDYDYKKERQR</sequence>
<accession>F0SU45</accession>
<proteinExistence type="predicted"/>
<organism evidence="1 2">
    <name type="scientific">Syntrophobotulus glycolicus (strain DSM 8271 / FlGlyR)</name>
    <dbReference type="NCBI Taxonomy" id="645991"/>
    <lineage>
        <taxon>Bacteria</taxon>
        <taxon>Bacillati</taxon>
        <taxon>Bacillota</taxon>
        <taxon>Clostridia</taxon>
        <taxon>Eubacteriales</taxon>
        <taxon>Desulfitobacteriaceae</taxon>
        <taxon>Syntrophobotulus</taxon>
    </lineage>
</organism>
<gene>
    <name evidence="1" type="ordered locus">Sgly_1103</name>
</gene>